<keyword evidence="5 8" id="KW-0687">Ribonucleoprotein</keyword>
<dbReference type="SMART" id="SM00322">
    <property type="entry name" value="KH"/>
    <property type="match status" value="1"/>
</dbReference>
<comment type="subunit">
    <text evidence="8">Part of the 30S ribosomal subunit. Forms a tight complex with proteins S10 and S14.</text>
</comment>
<dbReference type="InterPro" id="IPR036419">
    <property type="entry name" value="Ribosomal_S3_C_sf"/>
</dbReference>
<evidence type="ECO:0000313" key="11">
    <source>
        <dbReference type="EMBL" id="OGC82936.1"/>
    </source>
</evidence>
<comment type="caution">
    <text evidence="11">The sequence shown here is derived from an EMBL/GenBank/DDBJ whole genome shotgun (WGS) entry which is preliminary data.</text>
</comment>
<dbReference type="PANTHER" id="PTHR11760">
    <property type="entry name" value="30S/40S RIBOSOMAL PROTEIN S3"/>
    <property type="match status" value="1"/>
</dbReference>
<dbReference type="AlphaFoldDB" id="A0A1F4XMR6"/>
<dbReference type="NCBIfam" id="TIGR01009">
    <property type="entry name" value="rpsC_bact"/>
    <property type="match status" value="1"/>
</dbReference>
<evidence type="ECO:0000256" key="2">
    <source>
        <dbReference type="ARBA" id="ARBA00022730"/>
    </source>
</evidence>
<keyword evidence="2 8" id="KW-0699">rRNA-binding</keyword>
<comment type="similarity">
    <text evidence="1 8 9">Belongs to the universal ribosomal protein uS3 family.</text>
</comment>
<evidence type="ECO:0000256" key="6">
    <source>
        <dbReference type="ARBA" id="ARBA00024998"/>
    </source>
</evidence>
<dbReference type="CDD" id="cd02412">
    <property type="entry name" value="KH-II_30S_S3"/>
    <property type="match status" value="1"/>
</dbReference>
<comment type="function">
    <text evidence="6 8">Binds the lower part of the 30S subunit head. Binds mRNA in the 70S ribosome, positioning it for translation.</text>
</comment>
<accession>A0A1F4XMR6</accession>
<dbReference type="InterPro" id="IPR009019">
    <property type="entry name" value="KH_sf_prok-type"/>
</dbReference>
<evidence type="ECO:0000256" key="3">
    <source>
        <dbReference type="ARBA" id="ARBA00022884"/>
    </source>
</evidence>
<sequence length="220" mass="24809">MGQKVNPYSFRLGINKPWISRWFQQKDADYVKTLHKDFKVRAFIEQSIEDGGIALIEIARPRGKTEVVIHTSKPGVVIGKSGMAIEDLRLALEKKFQEVFDVKVQEIRKPELSAILLAEVVAKQIEKRMPYRRAVKQAVTRCTELGAKGVKILVKGRLNGAEIARQEMFSHGKVPLHTIRADIDYASRAARTSYGAIGVKVWIYRGEIFSGEEAIRFEGA</sequence>
<dbReference type="InterPro" id="IPR015946">
    <property type="entry name" value="KH_dom-like_a/b"/>
</dbReference>
<proteinExistence type="inferred from homology"/>
<evidence type="ECO:0000259" key="10">
    <source>
        <dbReference type="PROSITE" id="PS50823"/>
    </source>
</evidence>
<dbReference type="GO" id="GO:0003729">
    <property type="term" value="F:mRNA binding"/>
    <property type="evidence" value="ECO:0007669"/>
    <property type="project" value="UniProtKB-UniRule"/>
</dbReference>
<organism evidence="11 12">
    <name type="scientific">Candidatus Abawacabacteria bacterium RIFCSPHIGHO2_01_FULL_46_8</name>
    <dbReference type="NCBI Taxonomy" id="1817815"/>
    <lineage>
        <taxon>Bacteria</taxon>
        <taxon>Candidatus Abawacaibacteriota</taxon>
    </lineage>
</organism>
<dbReference type="GO" id="GO:0019843">
    <property type="term" value="F:rRNA binding"/>
    <property type="evidence" value="ECO:0007669"/>
    <property type="project" value="UniProtKB-UniRule"/>
</dbReference>
<dbReference type="InterPro" id="IPR004044">
    <property type="entry name" value="KH_dom_type_2"/>
</dbReference>
<dbReference type="InterPro" id="IPR018280">
    <property type="entry name" value="Ribosomal_uS3_CS"/>
</dbReference>
<keyword evidence="3 8" id="KW-0694">RNA-binding</keyword>
<dbReference type="PANTHER" id="PTHR11760:SF19">
    <property type="entry name" value="SMALL RIBOSOMAL SUBUNIT PROTEIN US3C"/>
    <property type="match status" value="1"/>
</dbReference>
<evidence type="ECO:0000256" key="4">
    <source>
        <dbReference type="ARBA" id="ARBA00022980"/>
    </source>
</evidence>
<dbReference type="GO" id="GO:0003735">
    <property type="term" value="F:structural constituent of ribosome"/>
    <property type="evidence" value="ECO:0007669"/>
    <property type="project" value="InterPro"/>
</dbReference>
<dbReference type="EMBL" id="MEWS01000004">
    <property type="protein sequence ID" value="OGC82936.1"/>
    <property type="molecule type" value="Genomic_DNA"/>
</dbReference>
<dbReference type="PROSITE" id="PS50823">
    <property type="entry name" value="KH_TYPE_2"/>
    <property type="match status" value="1"/>
</dbReference>
<dbReference type="Pfam" id="PF00189">
    <property type="entry name" value="Ribosomal_S3_C"/>
    <property type="match status" value="1"/>
</dbReference>
<gene>
    <name evidence="8" type="primary">rpsC</name>
    <name evidence="11" type="ORF">A2788_00915</name>
</gene>
<dbReference type="InterPro" id="IPR005704">
    <property type="entry name" value="Ribosomal_uS3_bac-typ"/>
</dbReference>
<dbReference type="Pfam" id="PF07650">
    <property type="entry name" value="KH_2"/>
    <property type="match status" value="1"/>
</dbReference>
<dbReference type="SUPFAM" id="SSF54821">
    <property type="entry name" value="Ribosomal protein S3 C-terminal domain"/>
    <property type="match status" value="1"/>
</dbReference>
<dbReference type="FunFam" id="3.30.300.20:FF:000001">
    <property type="entry name" value="30S ribosomal protein S3"/>
    <property type="match status" value="1"/>
</dbReference>
<dbReference type="SUPFAM" id="SSF54814">
    <property type="entry name" value="Prokaryotic type KH domain (KH-domain type II)"/>
    <property type="match status" value="1"/>
</dbReference>
<dbReference type="Gene3D" id="3.30.300.20">
    <property type="match status" value="1"/>
</dbReference>
<dbReference type="GO" id="GO:0022627">
    <property type="term" value="C:cytosolic small ribosomal subunit"/>
    <property type="evidence" value="ECO:0007669"/>
    <property type="project" value="TreeGrafter"/>
</dbReference>
<evidence type="ECO:0000256" key="9">
    <source>
        <dbReference type="RuleBase" id="RU003624"/>
    </source>
</evidence>
<dbReference type="InterPro" id="IPR057258">
    <property type="entry name" value="Ribosomal_uS3"/>
</dbReference>
<dbReference type="Gene3D" id="3.30.1140.32">
    <property type="entry name" value="Ribosomal protein S3, C-terminal domain"/>
    <property type="match status" value="1"/>
</dbReference>
<dbReference type="GO" id="GO:0006412">
    <property type="term" value="P:translation"/>
    <property type="evidence" value="ECO:0007669"/>
    <property type="project" value="UniProtKB-UniRule"/>
</dbReference>
<evidence type="ECO:0000256" key="7">
    <source>
        <dbReference type="ARBA" id="ARBA00035257"/>
    </source>
</evidence>
<dbReference type="HAMAP" id="MF_01309_B">
    <property type="entry name" value="Ribosomal_uS3_B"/>
    <property type="match status" value="1"/>
</dbReference>
<reference evidence="11 12" key="1">
    <citation type="journal article" date="2016" name="Nat. Commun.">
        <title>Thousands of microbial genomes shed light on interconnected biogeochemical processes in an aquifer system.</title>
        <authorList>
            <person name="Anantharaman K."/>
            <person name="Brown C.T."/>
            <person name="Hug L.A."/>
            <person name="Sharon I."/>
            <person name="Castelle C.J."/>
            <person name="Probst A.J."/>
            <person name="Thomas B.C."/>
            <person name="Singh A."/>
            <person name="Wilkins M.J."/>
            <person name="Karaoz U."/>
            <person name="Brodie E.L."/>
            <person name="Williams K.H."/>
            <person name="Hubbard S.S."/>
            <person name="Banfield J.F."/>
        </authorList>
    </citation>
    <scope>NUCLEOTIDE SEQUENCE [LARGE SCALE GENOMIC DNA]</scope>
</reference>
<dbReference type="Proteomes" id="UP000177521">
    <property type="component" value="Unassembled WGS sequence"/>
</dbReference>
<evidence type="ECO:0000313" key="12">
    <source>
        <dbReference type="Proteomes" id="UP000177521"/>
    </source>
</evidence>
<evidence type="ECO:0000256" key="1">
    <source>
        <dbReference type="ARBA" id="ARBA00010761"/>
    </source>
</evidence>
<dbReference type="PROSITE" id="PS00548">
    <property type="entry name" value="RIBOSOMAL_S3"/>
    <property type="match status" value="1"/>
</dbReference>
<protein>
    <recommendedName>
        <fullName evidence="7 8">Small ribosomal subunit protein uS3</fullName>
    </recommendedName>
</protein>
<evidence type="ECO:0000256" key="5">
    <source>
        <dbReference type="ARBA" id="ARBA00023274"/>
    </source>
</evidence>
<evidence type="ECO:0000256" key="8">
    <source>
        <dbReference type="HAMAP-Rule" id="MF_01309"/>
    </source>
</evidence>
<keyword evidence="4 8" id="KW-0689">Ribosomal protein</keyword>
<feature type="domain" description="KH type-2" evidence="10">
    <location>
        <begin position="40"/>
        <end position="108"/>
    </location>
</feature>
<dbReference type="InterPro" id="IPR004087">
    <property type="entry name" value="KH_dom"/>
</dbReference>
<dbReference type="InterPro" id="IPR001351">
    <property type="entry name" value="Ribosomal_uS3_C"/>
</dbReference>
<name>A0A1F4XMR6_9BACT</name>